<dbReference type="EMBL" id="JTDW01000012">
    <property type="protein sequence ID" value="KJD34198.1"/>
    <property type="molecule type" value="Genomic_DNA"/>
</dbReference>
<dbReference type="RefSeq" id="WP_044633492.1">
    <property type="nucleotide sequence ID" value="NZ_JTDW01000012.1"/>
</dbReference>
<accession>A0A0D7W668</accession>
<protein>
    <submittedName>
        <fullName evidence="1">Uncharacterized protein</fullName>
    </submittedName>
</protein>
<comment type="caution">
    <text evidence="1">The sequence shown here is derived from an EMBL/GenBank/DDBJ whole genome shotgun (WGS) entry which is preliminary data.</text>
</comment>
<dbReference type="STRING" id="1435349.PW52_13460"/>
<evidence type="ECO:0000313" key="2">
    <source>
        <dbReference type="Proteomes" id="UP000032578"/>
    </source>
</evidence>
<dbReference type="Proteomes" id="UP000032578">
    <property type="component" value="Unassembled WGS sequence"/>
</dbReference>
<sequence>MKIKDSDIRKHILKSIKNELGYMHFLNHIAVIEFNEGVHVELNNTKALFNELKTYFGIKKPFGVVANRVNSYSIKLLDIPAFRAQITNLRAYAVVGHDPAGIMNAAIESNFCLSDDIGFDNIYEAIDSVNNKIKQRIIAI</sequence>
<keyword evidence="2" id="KW-1185">Reference proteome</keyword>
<proteinExistence type="predicted"/>
<dbReference type="PATRIC" id="fig|1435349.4.peg.714"/>
<dbReference type="OrthoDB" id="1144611at2"/>
<name>A0A0D7W668_9FLAO</name>
<gene>
    <name evidence="1" type="ORF">PW52_13460</name>
</gene>
<dbReference type="AlphaFoldDB" id="A0A0D7W668"/>
<evidence type="ECO:0000313" key="1">
    <source>
        <dbReference type="EMBL" id="KJD34198.1"/>
    </source>
</evidence>
<organism evidence="1 2">
    <name type="scientific">Neotamlana sedimentorum</name>
    <dbReference type="NCBI Taxonomy" id="1435349"/>
    <lineage>
        <taxon>Bacteria</taxon>
        <taxon>Pseudomonadati</taxon>
        <taxon>Bacteroidota</taxon>
        <taxon>Flavobacteriia</taxon>
        <taxon>Flavobacteriales</taxon>
        <taxon>Flavobacteriaceae</taxon>
        <taxon>Neotamlana</taxon>
    </lineage>
</organism>
<reference evidence="1 2" key="1">
    <citation type="submission" date="2014-11" db="EMBL/GenBank/DDBJ databases">
        <title>Tamlana sedimentorum sp. nov., isolated from shallow sand sediments of the Sea of Japan.</title>
        <authorList>
            <person name="Romanenko L.A."/>
        </authorList>
    </citation>
    <scope>NUCLEOTIDE SEQUENCE [LARGE SCALE GENOMIC DNA]</scope>
    <source>
        <strain evidence="1 2">JCM 19808</strain>
    </source>
</reference>